<dbReference type="UniPathway" id="UPA00135">
    <property type="reaction ID" value="UER00197"/>
</dbReference>
<keyword evidence="7 13" id="KW-0808">Transferase</keyword>
<comment type="caution">
    <text evidence="13">Lacks conserved residue(s) required for the propagation of feature annotation.</text>
</comment>
<evidence type="ECO:0000256" key="13">
    <source>
        <dbReference type="HAMAP-Rule" id="MF_00160"/>
    </source>
</evidence>
<comment type="pathway">
    <text evidence="13">Cofactor biosynthesis; pyridoxine 5'-phosphate biosynthesis; pyridoxine 5'-phosphate from D-erythrose 4-phosphate: step 3/5.</text>
</comment>
<dbReference type="UniPathway" id="UPA00244">
    <property type="reaction ID" value="UER00311"/>
</dbReference>
<feature type="binding site" evidence="13">
    <location>
        <begin position="248"/>
        <end position="249"/>
    </location>
    <ligand>
        <name>pyridoxal 5'-phosphate</name>
        <dbReference type="ChEBI" id="CHEBI:597326"/>
    </ligand>
</feature>
<keyword evidence="4 13" id="KW-0963">Cytoplasm</keyword>
<dbReference type="InterPro" id="IPR015422">
    <property type="entry name" value="PyrdxlP-dep_Trfase_small"/>
</dbReference>
<feature type="modified residue" description="N6-(pyridoxal phosphate)lysine" evidence="13">
    <location>
        <position position="197"/>
    </location>
</feature>
<evidence type="ECO:0000256" key="1">
    <source>
        <dbReference type="ARBA" id="ARBA00003483"/>
    </source>
</evidence>
<protein>
    <recommendedName>
        <fullName evidence="13">Phosphoserine aminotransferase</fullName>
        <ecNumber evidence="13">2.6.1.52</ecNumber>
    </recommendedName>
    <alternativeName>
        <fullName evidence="13">Phosphohydroxythreonine aminotransferase</fullName>
        <shortName evidence="13">PSAT</shortName>
    </alternativeName>
</protein>
<keyword evidence="16" id="KW-1185">Reference proteome</keyword>
<evidence type="ECO:0000313" key="16">
    <source>
        <dbReference type="Proteomes" id="UP000267164"/>
    </source>
</evidence>
<dbReference type="AlphaFoldDB" id="A0A386Z703"/>
<dbReference type="InterPro" id="IPR015424">
    <property type="entry name" value="PyrdxlP-dep_Trfase"/>
</dbReference>
<evidence type="ECO:0000256" key="6">
    <source>
        <dbReference type="ARBA" id="ARBA00022605"/>
    </source>
</evidence>
<evidence type="ECO:0000256" key="8">
    <source>
        <dbReference type="ARBA" id="ARBA00022898"/>
    </source>
</evidence>
<proteinExistence type="inferred from homology"/>
<dbReference type="GO" id="GO:0008453">
    <property type="term" value="F:alanine-glyoxylate transaminase activity"/>
    <property type="evidence" value="ECO:0007669"/>
    <property type="project" value="TreeGrafter"/>
</dbReference>
<feature type="binding site" evidence="13">
    <location>
        <position position="105"/>
    </location>
    <ligand>
        <name>pyridoxal 5'-phosphate</name>
        <dbReference type="ChEBI" id="CHEBI:597326"/>
    </ligand>
</feature>
<dbReference type="KEGG" id="nyu:D7D52_05410"/>
<organism evidence="15 16">
    <name type="scientific">Nocardia yunnanensis</name>
    <dbReference type="NCBI Taxonomy" id="2382165"/>
    <lineage>
        <taxon>Bacteria</taxon>
        <taxon>Bacillati</taxon>
        <taxon>Actinomycetota</taxon>
        <taxon>Actinomycetes</taxon>
        <taxon>Mycobacteriales</taxon>
        <taxon>Nocardiaceae</taxon>
        <taxon>Nocardia</taxon>
    </lineage>
</organism>
<dbReference type="Gene3D" id="3.40.640.10">
    <property type="entry name" value="Type I PLP-dependent aspartate aminotransferase-like (Major domain)"/>
    <property type="match status" value="1"/>
</dbReference>
<evidence type="ECO:0000256" key="2">
    <source>
        <dbReference type="ARBA" id="ARBA00005099"/>
    </source>
</evidence>
<comment type="catalytic activity">
    <reaction evidence="12 13">
        <text>O-phospho-L-serine + 2-oxoglutarate = 3-phosphooxypyruvate + L-glutamate</text>
        <dbReference type="Rhea" id="RHEA:14329"/>
        <dbReference type="ChEBI" id="CHEBI:16810"/>
        <dbReference type="ChEBI" id="CHEBI:18110"/>
        <dbReference type="ChEBI" id="CHEBI:29985"/>
        <dbReference type="ChEBI" id="CHEBI:57524"/>
        <dbReference type="EC" id="2.6.1.52"/>
    </reaction>
</comment>
<evidence type="ECO:0000256" key="12">
    <source>
        <dbReference type="ARBA" id="ARBA00049007"/>
    </source>
</evidence>
<dbReference type="InterPro" id="IPR006272">
    <property type="entry name" value="Pser_aminoTfrase_mycobac"/>
</dbReference>
<dbReference type="PIRSF" id="PIRSF000525">
    <property type="entry name" value="SerC"/>
    <property type="match status" value="1"/>
</dbReference>
<keyword evidence="5 13" id="KW-0032">Aminotransferase</keyword>
<dbReference type="GO" id="GO:0019265">
    <property type="term" value="P:glycine biosynthetic process, by transamination of glyoxylate"/>
    <property type="evidence" value="ECO:0007669"/>
    <property type="project" value="TreeGrafter"/>
</dbReference>
<comment type="catalytic activity">
    <reaction evidence="11 13">
        <text>4-(phosphooxy)-L-threonine + 2-oxoglutarate = (R)-3-hydroxy-2-oxo-4-phosphooxybutanoate + L-glutamate</text>
        <dbReference type="Rhea" id="RHEA:16573"/>
        <dbReference type="ChEBI" id="CHEBI:16810"/>
        <dbReference type="ChEBI" id="CHEBI:29985"/>
        <dbReference type="ChEBI" id="CHEBI:58452"/>
        <dbReference type="ChEBI" id="CHEBI:58538"/>
        <dbReference type="EC" id="2.6.1.52"/>
    </reaction>
</comment>
<sequence>MTSAFPTIPDDLKPADGRFGCGPSKVRPEQLQSLVDTGASVFGTSHRQKPVKDVVARVRSGLRELFSLPDGYEVVLGNGGTTAFWDAAAFGLIREKSLHLSNGEFSSKFASVAKGNPFIGDPIVVKSEPGDAPEPTSDPSADLIGWAHNETSTGVAIPVSRPAGSEHALIAIDATSGAGGLPVNIADTDVYYFAPQKCFASDGGLWVALMSPKALERVEEIKNSGRWTPEFLSLPIAIDNSTKDQTYNTPALATLLLFANQIEWLNGNGGLDWAVKRTADSSSRLYSWAETSEFATPFVQNPALRSQVVGTIDFVDSVDAAQVAKVLRANGIVDTEPYRKLGRNQLRVGMFPAIDPEDVSQLTRCIDWVVGQLG</sequence>
<comment type="cofactor">
    <cofactor evidence="13">
        <name>pyridoxal 5'-phosphate</name>
        <dbReference type="ChEBI" id="CHEBI:597326"/>
    </cofactor>
    <text evidence="13">Binds 1 pyridoxal phosphate per subunit.</text>
</comment>
<evidence type="ECO:0000256" key="5">
    <source>
        <dbReference type="ARBA" id="ARBA00022576"/>
    </source>
</evidence>
<dbReference type="InterPro" id="IPR022278">
    <property type="entry name" value="Pser_aminoTfrase"/>
</dbReference>
<dbReference type="GO" id="GO:0008615">
    <property type="term" value="P:pyridoxine biosynthetic process"/>
    <property type="evidence" value="ECO:0007669"/>
    <property type="project" value="UniProtKB-UniRule"/>
</dbReference>
<evidence type="ECO:0000256" key="9">
    <source>
        <dbReference type="ARBA" id="ARBA00023096"/>
    </source>
</evidence>
<gene>
    <name evidence="13" type="primary">serC</name>
    <name evidence="15" type="ORF">D7D52_05410</name>
</gene>
<keyword evidence="8 13" id="KW-0663">Pyridoxal phosphate</keyword>
<dbReference type="GO" id="GO:0005737">
    <property type="term" value="C:cytoplasm"/>
    <property type="evidence" value="ECO:0007669"/>
    <property type="project" value="UniProtKB-SubCell"/>
</dbReference>
<evidence type="ECO:0000259" key="14">
    <source>
        <dbReference type="Pfam" id="PF00266"/>
    </source>
</evidence>
<dbReference type="Proteomes" id="UP000267164">
    <property type="component" value="Chromosome"/>
</dbReference>
<comment type="function">
    <text evidence="1 13">Catalyzes the reversible conversion of 3-phosphohydroxypyruvate to phosphoserine and of 3-hydroxy-2-oxo-4-phosphonooxybutanoate to phosphohydroxythreonine.</text>
</comment>
<dbReference type="EMBL" id="CP032568">
    <property type="protein sequence ID" value="AYF73390.1"/>
    <property type="molecule type" value="Genomic_DNA"/>
</dbReference>
<dbReference type="HAMAP" id="MF_00160">
    <property type="entry name" value="SerC_aminotrans_5"/>
    <property type="match status" value="1"/>
</dbReference>
<name>A0A386Z703_9NOCA</name>
<dbReference type="PANTHER" id="PTHR21152:SF40">
    <property type="entry name" value="ALANINE--GLYOXYLATE AMINOTRANSFERASE"/>
    <property type="match status" value="1"/>
</dbReference>
<reference evidence="15 16" key="1">
    <citation type="submission" date="2018-09" db="EMBL/GenBank/DDBJ databases">
        <title>Nocardia yunnanensis sp. nov., an actinomycete isolated from a soil sample.</title>
        <authorList>
            <person name="Zhang J."/>
        </authorList>
    </citation>
    <scope>NUCLEOTIDE SEQUENCE [LARGE SCALE GENOMIC DNA]</scope>
    <source>
        <strain evidence="15 16">CFHS0054</strain>
    </source>
</reference>
<dbReference type="GO" id="GO:0030170">
    <property type="term" value="F:pyridoxal phosphate binding"/>
    <property type="evidence" value="ECO:0007669"/>
    <property type="project" value="UniProtKB-UniRule"/>
</dbReference>
<dbReference type="InterPro" id="IPR015421">
    <property type="entry name" value="PyrdxlP-dep_Trfase_major"/>
</dbReference>
<feature type="binding site" evidence="13">
    <location>
        <position position="151"/>
    </location>
    <ligand>
        <name>pyridoxal 5'-phosphate</name>
        <dbReference type="ChEBI" id="CHEBI:597326"/>
    </ligand>
</feature>
<keyword evidence="9 13" id="KW-0664">Pyridoxine biosynthesis</keyword>
<feature type="binding site" evidence="13">
    <location>
        <position position="196"/>
    </location>
    <ligand>
        <name>pyridoxal 5'-phosphate</name>
        <dbReference type="ChEBI" id="CHEBI:597326"/>
    </ligand>
</feature>
<dbReference type="GO" id="GO:0004760">
    <property type="term" value="F:L-serine-pyruvate transaminase activity"/>
    <property type="evidence" value="ECO:0007669"/>
    <property type="project" value="TreeGrafter"/>
</dbReference>
<evidence type="ECO:0000256" key="4">
    <source>
        <dbReference type="ARBA" id="ARBA00022490"/>
    </source>
</evidence>
<dbReference type="GO" id="GO:0004648">
    <property type="term" value="F:O-phospho-L-serine:2-oxoglutarate aminotransferase activity"/>
    <property type="evidence" value="ECO:0007669"/>
    <property type="project" value="UniProtKB-UniRule"/>
</dbReference>
<dbReference type="GO" id="GO:0006564">
    <property type="term" value="P:L-serine biosynthetic process"/>
    <property type="evidence" value="ECO:0007669"/>
    <property type="project" value="UniProtKB-UniRule"/>
</dbReference>
<dbReference type="EC" id="2.6.1.52" evidence="13"/>
<comment type="subcellular location">
    <subcellularLocation>
        <location evidence="13">Cytoplasm</location>
    </subcellularLocation>
</comment>
<dbReference type="SUPFAM" id="SSF53383">
    <property type="entry name" value="PLP-dependent transferases"/>
    <property type="match status" value="1"/>
</dbReference>
<keyword evidence="6 13" id="KW-0028">Amino-acid biosynthesis</keyword>
<comment type="similarity">
    <text evidence="3 13">Belongs to the class-V pyridoxal-phosphate-dependent aminotransferase family. SerC subfamily.</text>
</comment>
<evidence type="ECO:0000313" key="15">
    <source>
        <dbReference type="EMBL" id="AYF73390.1"/>
    </source>
</evidence>
<feature type="domain" description="Aminotransferase class V" evidence="14">
    <location>
        <begin position="42"/>
        <end position="332"/>
    </location>
</feature>
<accession>A0A386Z703</accession>
<dbReference type="OrthoDB" id="975012at2"/>
<comment type="subunit">
    <text evidence="13">Homodimer.</text>
</comment>
<dbReference type="Gene3D" id="3.90.1150.10">
    <property type="entry name" value="Aspartate Aminotransferase, domain 1"/>
    <property type="match status" value="1"/>
</dbReference>
<feature type="binding site" evidence="13">
    <location>
        <position position="47"/>
    </location>
    <ligand>
        <name>L-glutamate</name>
        <dbReference type="ChEBI" id="CHEBI:29985"/>
    </ligand>
</feature>
<dbReference type="NCBIfam" id="TIGR01366">
    <property type="entry name" value="serC_3"/>
    <property type="match status" value="1"/>
</dbReference>
<dbReference type="PANTHER" id="PTHR21152">
    <property type="entry name" value="AMINOTRANSFERASE CLASS V"/>
    <property type="match status" value="1"/>
</dbReference>
<feature type="binding site" evidence="13">
    <location>
        <position position="173"/>
    </location>
    <ligand>
        <name>pyridoxal 5'-phosphate</name>
        <dbReference type="ChEBI" id="CHEBI:597326"/>
    </ligand>
</feature>
<dbReference type="Pfam" id="PF00266">
    <property type="entry name" value="Aminotran_5"/>
    <property type="match status" value="1"/>
</dbReference>
<keyword evidence="10 13" id="KW-0718">Serine biosynthesis</keyword>
<comment type="pathway">
    <text evidence="2 13">Amino-acid biosynthesis; L-serine biosynthesis; L-serine from 3-phospho-D-glycerate: step 2/3.</text>
</comment>
<evidence type="ECO:0000256" key="10">
    <source>
        <dbReference type="ARBA" id="ARBA00023299"/>
    </source>
</evidence>
<dbReference type="RefSeq" id="WP_120735325.1">
    <property type="nucleotide sequence ID" value="NZ_CP032568.1"/>
</dbReference>
<evidence type="ECO:0000256" key="7">
    <source>
        <dbReference type="ARBA" id="ARBA00022679"/>
    </source>
</evidence>
<evidence type="ECO:0000256" key="11">
    <source>
        <dbReference type="ARBA" id="ARBA00047630"/>
    </source>
</evidence>
<evidence type="ECO:0000256" key="3">
    <source>
        <dbReference type="ARBA" id="ARBA00006904"/>
    </source>
</evidence>
<dbReference type="InterPro" id="IPR000192">
    <property type="entry name" value="Aminotrans_V_dom"/>
</dbReference>